<evidence type="ECO:0000313" key="4">
    <source>
        <dbReference type="EMBL" id="SHK88114.1"/>
    </source>
</evidence>
<dbReference type="InterPro" id="IPR029044">
    <property type="entry name" value="Nucleotide-diphossugar_trans"/>
</dbReference>
<dbReference type="OrthoDB" id="9788272at2"/>
<dbReference type="InterPro" id="IPR005835">
    <property type="entry name" value="NTP_transferase_dom"/>
</dbReference>
<reference evidence="4 5" key="1">
    <citation type="submission" date="2016-11" db="EMBL/GenBank/DDBJ databases">
        <authorList>
            <person name="Jaros S."/>
            <person name="Januszkiewicz K."/>
            <person name="Wedrychowicz H."/>
        </authorList>
    </citation>
    <scope>NUCLEOTIDE SEQUENCE [LARGE SCALE GENOMIC DNA]</scope>
    <source>
        <strain evidence="4 5">HD4</strain>
    </source>
</reference>
<dbReference type="InterPro" id="IPR016873">
    <property type="entry name" value="Caps_polysacc_synth_BcbE_prd"/>
</dbReference>
<protein>
    <submittedName>
        <fullName evidence="4">dTDP-glucose pyrophosphorylase</fullName>
    </submittedName>
</protein>
<dbReference type="EMBL" id="FRBC01000022">
    <property type="protein sequence ID" value="SHK88114.1"/>
    <property type="molecule type" value="Genomic_DNA"/>
</dbReference>
<keyword evidence="2" id="KW-0548">Nucleotidyltransferase</keyword>
<evidence type="ECO:0000259" key="3">
    <source>
        <dbReference type="Pfam" id="PF00483"/>
    </source>
</evidence>
<dbReference type="PANTHER" id="PTHR43584:SF8">
    <property type="entry name" value="N-ACETYLMURAMATE ALPHA-1-PHOSPHATE URIDYLYLTRANSFERASE"/>
    <property type="match status" value="1"/>
</dbReference>
<evidence type="ECO:0000313" key="5">
    <source>
        <dbReference type="Proteomes" id="UP000184263"/>
    </source>
</evidence>
<evidence type="ECO:0000256" key="1">
    <source>
        <dbReference type="ARBA" id="ARBA00022679"/>
    </source>
</evidence>
<proteinExistence type="predicted"/>
<dbReference type="Gene3D" id="3.90.550.10">
    <property type="entry name" value="Spore Coat Polysaccharide Biosynthesis Protein SpsA, Chain A"/>
    <property type="match status" value="1"/>
</dbReference>
<sequence>MLNIVVPMAGRGSRFAKAGYEMPKPLIDIYGHPMIEYVTHNVKPICEHRFIYICQEEHLKKYGLAEELRRMSPECEIVVIDYITEGAACTVLLAERLIDNDDALMIANSDQYVDTDINDYLDAMGKKGGFIMTMPADDPKWSFVKYDDEGNVTMVREKEVISNEATVGIYNYRHGKDFVKYAHQMIDKNIRVNNEFYVAPVYNEMIEAGIKIGYLDVGSKMFGLGIPEDLNYFMEQDICKKVFAQG</sequence>
<dbReference type="CDD" id="cd04183">
    <property type="entry name" value="GT2_BcE_like"/>
    <property type="match status" value="1"/>
</dbReference>
<feature type="domain" description="Nucleotidyl transferase" evidence="3">
    <location>
        <begin position="9"/>
        <end position="175"/>
    </location>
</feature>
<dbReference type="PANTHER" id="PTHR43584">
    <property type="entry name" value="NUCLEOTIDYL TRANSFERASE"/>
    <property type="match status" value="1"/>
</dbReference>
<dbReference type="InterPro" id="IPR050065">
    <property type="entry name" value="GlmU-like"/>
</dbReference>
<evidence type="ECO:0000256" key="2">
    <source>
        <dbReference type="ARBA" id="ARBA00022695"/>
    </source>
</evidence>
<name>A0A1M6W2X2_SELRU</name>
<accession>A0A1M6W2X2</accession>
<dbReference type="SUPFAM" id="SSF53448">
    <property type="entry name" value="Nucleotide-diphospho-sugar transferases"/>
    <property type="match status" value="1"/>
</dbReference>
<organism evidence="4 5">
    <name type="scientific">Selenomonas ruminantium</name>
    <dbReference type="NCBI Taxonomy" id="971"/>
    <lineage>
        <taxon>Bacteria</taxon>
        <taxon>Bacillati</taxon>
        <taxon>Bacillota</taxon>
        <taxon>Negativicutes</taxon>
        <taxon>Selenomonadales</taxon>
        <taxon>Selenomonadaceae</taxon>
        <taxon>Selenomonas</taxon>
    </lineage>
</organism>
<dbReference type="RefSeq" id="WP_073091286.1">
    <property type="nucleotide sequence ID" value="NZ_FRBC01000022.1"/>
</dbReference>
<dbReference type="PIRSF" id="PIRSF028162">
    <property type="entry name" value="BcbE_prd"/>
    <property type="match status" value="1"/>
</dbReference>
<keyword evidence="1" id="KW-0808">Transferase</keyword>
<dbReference type="GO" id="GO:0016779">
    <property type="term" value="F:nucleotidyltransferase activity"/>
    <property type="evidence" value="ECO:0007669"/>
    <property type="project" value="UniProtKB-KW"/>
</dbReference>
<dbReference type="Proteomes" id="UP000184263">
    <property type="component" value="Unassembled WGS sequence"/>
</dbReference>
<dbReference type="Pfam" id="PF00483">
    <property type="entry name" value="NTP_transferase"/>
    <property type="match status" value="1"/>
</dbReference>
<gene>
    <name evidence="4" type="ORF">SAMN05216582_12224</name>
</gene>
<dbReference type="AlphaFoldDB" id="A0A1M6W2X2"/>